<proteinExistence type="predicted"/>
<organism evidence="1 2">
    <name type="scientific">Inconstantimicrobium mannanitabidum</name>
    <dbReference type="NCBI Taxonomy" id="1604901"/>
    <lineage>
        <taxon>Bacteria</taxon>
        <taxon>Bacillati</taxon>
        <taxon>Bacillota</taxon>
        <taxon>Clostridia</taxon>
        <taxon>Eubacteriales</taxon>
        <taxon>Clostridiaceae</taxon>
        <taxon>Inconstantimicrobium</taxon>
    </lineage>
</organism>
<gene>
    <name evidence="1" type="ORF">rsdtw13_13400</name>
</gene>
<reference evidence="1" key="1">
    <citation type="journal article" date="2025" name="Int. J. Syst. Evol. Microbiol.">
        <title>Inconstantimicrobium mannanitabidum sp. nov., a novel member of the family Clostridiaceae isolated from anoxic soil under the treatment of reductive soil disinfestation.</title>
        <authorList>
            <person name="Ueki A."/>
            <person name="Tonouchi A."/>
            <person name="Honma S."/>
            <person name="Kaku N."/>
            <person name="Ueki K."/>
        </authorList>
    </citation>
    <scope>NUCLEOTIDE SEQUENCE</scope>
    <source>
        <strain evidence="1">TW13</strain>
    </source>
</reference>
<comment type="caution">
    <text evidence="1">The sequence shown here is derived from an EMBL/GenBank/DDBJ whole genome shotgun (WGS) entry which is preliminary data.</text>
</comment>
<dbReference type="EMBL" id="BROD01000001">
    <property type="protein sequence ID" value="GKX66082.1"/>
    <property type="molecule type" value="Genomic_DNA"/>
</dbReference>
<accession>A0ACB5RA77</accession>
<evidence type="ECO:0000313" key="1">
    <source>
        <dbReference type="EMBL" id="GKX66082.1"/>
    </source>
</evidence>
<name>A0ACB5RA77_9CLOT</name>
<keyword evidence="1" id="KW-0489">Methyltransferase</keyword>
<sequence>MNTSYKDFASIYDELIYEDIDYKKIKEFTLELCEEYNVNKENYLDLACGTGNVAIEIADSFTNRFLVDLSQDMLQEAAEKFRGQRLKANIVCQDMTELSLNKEFDLITCVLDSTNYILEDEEIKSYLKSVKNHLREDGIFLFDINSYYKLSEILGNNIYTYNSEDVFYSWENIFEDEIVEMNLTFFVRDGDAYRRFEEVHEERAYREDFIDQCLQETGLEVLGKYEGYSRNAVKQDSERILWVVRKKKE</sequence>
<dbReference type="Proteomes" id="UP001058074">
    <property type="component" value="Unassembled WGS sequence"/>
</dbReference>
<protein>
    <submittedName>
        <fullName evidence="1">S-adenosylmethionine-dependent methyltransferase</fullName>
    </submittedName>
</protein>
<evidence type="ECO:0000313" key="2">
    <source>
        <dbReference type="Proteomes" id="UP001058074"/>
    </source>
</evidence>
<keyword evidence="2" id="KW-1185">Reference proteome</keyword>
<keyword evidence="1" id="KW-0808">Transferase</keyword>